<evidence type="ECO:0000256" key="2">
    <source>
        <dbReference type="ARBA" id="ARBA00009820"/>
    </source>
</evidence>
<dbReference type="AlphaFoldDB" id="A0A3A1Y4R3"/>
<feature type="compositionally biased region" description="Polar residues" evidence="5">
    <location>
        <begin position="430"/>
        <end position="443"/>
    </location>
</feature>
<evidence type="ECO:0000256" key="5">
    <source>
        <dbReference type="SAM" id="MobiDB-lite"/>
    </source>
</evidence>
<dbReference type="Pfam" id="PF07676">
    <property type="entry name" value="PD40"/>
    <property type="match status" value="4"/>
</dbReference>
<dbReference type="InterPro" id="IPR014167">
    <property type="entry name" value="Tol-Pal_TolB"/>
</dbReference>
<dbReference type="GO" id="GO:0042597">
    <property type="term" value="C:periplasmic space"/>
    <property type="evidence" value="ECO:0007669"/>
    <property type="project" value="UniProtKB-SubCell"/>
</dbReference>
<keyword evidence="9" id="KW-1185">Reference proteome</keyword>
<dbReference type="InterPro" id="IPR007195">
    <property type="entry name" value="TolB_N"/>
</dbReference>
<evidence type="ECO:0000313" key="8">
    <source>
        <dbReference type="EMBL" id="RIY32256.1"/>
    </source>
</evidence>
<dbReference type="InterPro" id="IPR011042">
    <property type="entry name" value="6-blade_b-propeller_TolB-like"/>
</dbReference>
<evidence type="ECO:0000313" key="9">
    <source>
        <dbReference type="Proteomes" id="UP000266258"/>
    </source>
</evidence>
<feature type="signal peptide" evidence="6">
    <location>
        <begin position="1"/>
        <end position="25"/>
    </location>
</feature>
<sequence>MLKIKSLSLKISCVALALWSANVLADDVVNSGNIITIDQGRTQAAKIAIGNFTYGPGVNLTQRLENIIGDDLKNSGIFAPIYANQFPQSLSSQLNPEVWFRAGVFYLVTGQVTAVNASQLRLDYNLYDMSGAICPVGQACISRTVTLNQNQNRALAHTAANDVYQAILKQPGDFLTKIAFVQQPIAGVSQYNLYIADYDGANAEKIYTSDRPILSPSWSPDNNRVAFVSYSIFNSRVMQYDLGSRALTTLVNKQGNSTSPAYSPDGQYLAYTYGVNGSSDLYLRNIANGTERNLTNGSGRSAEPSWYGNSIIFTSDRSGTPAIYQLDPNSGRATRISRTSGQTTDAEISYPMQTMVMINRDRLTTQNLSNNQISQITNTFLDESPSLSPSGRMVIYASTQGNNKVLNLVSIDGFYRVQLPVLSGSVSYPSWSNQVEGKSTPNMSIPAAN</sequence>
<dbReference type="SUPFAM" id="SSF69304">
    <property type="entry name" value="Tricorn protease N-terminal domain"/>
    <property type="match status" value="1"/>
</dbReference>
<feature type="domain" description="TolB N-terminal" evidence="7">
    <location>
        <begin position="35"/>
        <end position="129"/>
    </location>
</feature>
<dbReference type="Gene3D" id="3.40.50.10070">
    <property type="entry name" value="TolB, N-terminal domain"/>
    <property type="match status" value="1"/>
</dbReference>
<proteinExistence type="inferred from homology"/>
<feature type="region of interest" description="Disordered" evidence="5">
    <location>
        <begin position="430"/>
        <end position="449"/>
    </location>
</feature>
<dbReference type="NCBIfam" id="TIGR02800">
    <property type="entry name" value="propeller_TolB"/>
    <property type="match status" value="1"/>
</dbReference>
<dbReference type="Pfam" id="PF04052">
    <property type="entry name" value="TolB_N"/>
    <property type="match status" value="1"/>
</dbReference>
<comment type="subcellular location">
    <subcellularLocation>
        <location evidence="1">Periplasm</location>
    </subcellularLocation>
</comment>
<feature type="chain" id="PRO_5017330327" evidence="6">
    <location>
        <begin position="26"/>
        <end position="449"/>
    </location>
</feature>
<comment type="similarity">
    <text evidence="2">Belongs to the TolB family.</text>
</comment>
<evidence type="ECO:0000259" key="7">
    <source>
        <dbReference type="Pfam" id="PF04052"/>
    </source>
</evidence>
<dbReference type="Proteomes" id="UP000266258">
    <property type="component" value="Unassembled WGS sequence"/>
</dbReference>
<dbReference type="InterPro" id="IPR011659">
    <property type="entry name" value="WD40"/>
</dbReference>
<comment type="caution">
    <text evidence="8">The sequence shown here is derived from an EMBL/GenBank/DDBJ whole genome shotgun (WGS) entry which is preliminary data.</text>
</comment>
<evidence type="ECO:0000256" key="4">
    <source>
        <dbReference type="ARBA" id="ARBA00022764"/>
    </source>
</evidence>
<keyword evidence="4" id="KW-0574">Periplasm</keyword>
<dbReference type="PANTHER" id="PTHR36842">
    <property type="entry name" value="PROTEIN TOLB HOMOLOG"/>
    <property type="match status" value="1"/>
</dbReference>
<dbReference type="SUPFAM" id="SSF52964">
    <property type="entry name" value="TolB, N-terminal domain"/>
    <property type="match status" value="1"/>
</dbReference>
<dbReference type="OrthoDB" id="9802240at2"/>
<dbReference type="GO" id="GO:0017038">
    <property type="term" value="P:protein import"/>
    <property type="evidence" value="ECO:0007669"/>
    <property type="project" value="InterPro"/>
</dbReference>
<dbReference type="EMBL" id="NRJH01000043">
    <property type="protein sequence ID" value="RIY32256.1"/>
    <property type="molecule type" value="Genomic_DNA"/>
</dbReference>
<gene>
    <name evidence="8" type="primary">tolB</name>
    <name evidence="8" type="ORF">CJP74_05045</name>
</gene>
<accession>A0A3A1Y4R3</accession>
<name>A0A3A1Y4R3_9GAMM</name>
<evidence type="ECO:0000256" key="3">
    <source>
        <dbReference type="ARBA" id="ARBA00022729"/>
    </source>
</evidence>
<evidence type="ECO:0000256" key="6">
    <source>
        <dbReference type="SAM" id="SignalP"/>
    </source>
</evidence>
<protein>
    <submittedName>
        <fullName evidence="8">Tol-Pal system beta propeller repeat protein TolB</fullName>
    </submittedName>
</protein>
<evidence type="ECO:0000256" key="1">
    <source>
        <dbReference type="ARBA" id="ARBA00004418"/>
    </source>
</evidence>
<reference evidence="8 9" key="1">
    <citation type="submission" date="2017-08" db="EMBL/GenBank/DDBJ databases">
        <title>Reclassification of Bisgaard taxon 37 and 44.</title>
        <authorList>
            <person name="Christensen H."/>
        </authorList>
    </citation>
    <scope>NUCLEOTIDE SEQUENCE [LARGE SCALE GENOMIC DNA]</scope>
    <source>
        <strain evidence="8 9">B96_4</strain>
    </source>
</reference>
<organism evidence="8 9">
    <name type="scientific">Psittacicella melopsittaci</name>
    <dbReference type="NCBI Taxonomy" id="2028576"/>
    <lineage>
        <taxon>Bacteria</taxon>
        <taxon>Pseudomonadati</taxon>
        <taxon>Pseudomonadota</taxon>
        <taxon>Gammaproteobacteria</taxon>
        <taxon>Pasteurellales</taxon>
        <taxon>Psittacicellaceae</taxon>
        <taxon>Psittacicella</taxon>
    </lineage>
</organism>
<dbReference type="Gene3D" id="2.120.10.30">
    <property type="entry name" value="TolB, C-terminal domain"/>
    <property type="match status" value="1"/>
</dbReference>
<dbReference type="PANTHER" id="PTHR36842:SF1">
    <property type="entry name" value="PROTEIN TOLB"/>
    <property type="match status" value="1"/>
</dbReference>
<keyword evidence="3 6" id="KW-0732">Signal</keyword>
<dbReference type="RefSeq" id="WP_119497194.1">
    <property type="nucleotide sequence ID" value="NZ_NRJH01000043.1"/>
</dbReference>